<feature type="non-terminal residue" evidence="1">
    <location>
        <position position="1"/>
    </location>
</feature>
<dbReference type="EMBL" id="BART01016585">
    <property type="protein sequence ID" value="GAG83590.1"/>
    <property type="molecule type" value="Genomic_DNA"/>
</dbReference>
<proteinExistence type="predicted"/>
<gene>
    <name evidence="1" type="ORF">S01H4_31848</name>
</gene>
<evidence type="ECO:0000313" key="1">
    <source>
        <dbReference type="EMBL" id="GAG83590.1"/>
    </source>
</evidence>
<organism evidence="1">
    <name type="scientific">marine sediment metagenome</name>
    <dbReference type="NCBI Taxonomy" id="412755"/>
    <lineage>
        <taxon>unclassified sequences</taxon>
        <taxon>metagenomes</taxon>
        <taxon>ecological metagenomes</taxon>
    </lineage>
</organism>
<comment type="caution">
    <text evidence="1">The sequence shown here is derived from an EMBL/GenBank/DDBJ whole genome shotgun (WGS) entry which is preliminary data.</text>
</comment>
<protein>
    <submittedName>
        <fullName evidence="1">Uncharacterized protein</fullName>
    </submittedName>
</protein>
<accession>X1ALQ2</accession>
<feature type="non-terminal residue" evidence="1">
    <location>
        <position position="302"/>
    </location>
</feature>
<sequence>EGGEIEVTRQVFQDATRLREGKPYGASPSPSYQEVLEWSKYKDMNGHVDTSRTWQMNFPLYSARWWAFISFSGHEAGYASWTTPVYGGSYFVTGGVKVQTYLRERLSEQTNPYLPRDPPWDMSPGRREWYYNGRYSDEFVMRGASLNAIHHETGQLVELLLPDVSPTETYAIQPYQIVYLTPLGVTSGNRVLFYAKGLYWNPISGWRNYAGTYFMDVATGDNLTFVSKAGSTPYSCPYPLATGHEGQTGVENRSIARGHFVDDETLFRADVGQFYRFNGEVYVGADSETLKGNLLAHGFSTY</sequence>
<reference evidence="1" key="1">
    <citation type="journal article" date="2014" name="Front. Microbiol.">
        <title>High frequency of phylogenetically diverse reductive dehalogenase-homologous genes in deep subseafloor sedimentary metagenomes.</title>
        <authorList>
            <person name="Kawai M."/>
            <person name="Futagami T."/>
            <person name="Toyoda A."/>
            <person name="Takaki Y."/>
            <person name="Nishi S."/>
            <person name="Hori S."/>
            <person name="Arai W."/>
            <person name="Tsubouchi T."/>
            <person name="Morono Y."/>
            <person name="Uchiyama I."/>
            <person name="Ito T."/>
            <person name="Fujiyama A."/>
            <person name="Inagaki F."/>
            <person name="Takami H."/>
        </authorList>
    </citation>
    <scope>NUCLEOTIDE SEQUENCE</scope>
    <source>
        <strain evidence="1">Expedition CK06-06</strain>
    </source>
</reference>
<dbReference type="AlphaFoldDB" id="X1ALQ2"/>
<name>X1ALQ2_9ZZZZ</name>